<organism evidence="1 2">
    <name type="scientific">Rohdeia mirabilis</name>
    <dbReference type="NCBI Taxonomy" id="2528008"/>
    <lineage>
        <taxon>Bacteria</taxon>
        <taxon>Pseudomonadati</taxon>
        <taxon>Planctomycetota</taxon>
        <taxon>Planctomycetia</taxon>
        <taxon>Planctomycetia incertae sedis</taxon>
        <taxon>Rohdeia</taxon>
    </lineage>
</organism>
<gene>
    <name evidence="1" type="ORF">Pla163_13060</name>
</gene>
<protein>
    <recommendedName>
        <fullName evidence="3">Dockerin domain-containing protein</fullName>
    </recommendedName>
</protein>
<sequence>MRERGSATPIPVHMVPATTAPVVPAPASAAPSLAGPLAGATLFALLASAPALAESERVTCGLNPPQSLVVIAGTGVLGEALVVGIDNPLGTQIPGACTFLIASLAKDSPTPCGTTAFGLSMHGYHVPGELVVSLDPLDLVGIWSGAPWAGPGTPSTVQLLPPDDPALVGLRIDLQGLVIDPSGAGAVVVGATEALRVTLEAASSPFAPRFEDLEIGARELELDVSGSPTLGAPALSESWSHEDPSPLTAFAAASAVQLVDANGAPVAEASGRHTSIVGARRIVASMEATAVASSALFDHSARARSELWVEFRLVERVRATLAIEACAKSGLSQGYAMLLGDGSQLFNATATDGATKDAAWKGWLEPCAYLLIAGNHSLVQMQDGTSDGSLELELRLLHAADANADGTVDAADRATFALEFALGTPCADMDGDGAVDAADQALFDLAWADGAG</sequence>
<reference evidence="1 2" key="1">
    <citation type="submission" date="2019-02" db="EMBL/GenBank/DDBJ databases">
        <title>Deep-cultivation of Planctomycetes and their phenomic and genomic characterization uncovers novel biology.</title>
        <authorList>
            <person name="Wiegand S."/>
            <person name="Jogler M."/>
            <person name="Boedeker C."/>
            <person name="Pinto D."/>
            <person name="Vollmers J."/>
            <person name="Rivas-Marin E."/>
            <person name="Kohn T."/>
            <person name="Peeters S.H."/>
            <person name="Heuer A."/>
            <person name="Rast P."/>
            <person name="Oberbeckmann S."/>
            <person name="Bunk B."/>
            <person name="Jeske O."/>
            <person name="Meyerdierks A."/>
            <person name="Storesund J.E."/>
            <person name="Kallscheuer N."/>
            <person name="Luecker S."/>
            <person name="Lage O.M."/>
            <person name="Pohl T."/>
            <person name="Merkel B.J."/>
            <person name="Hornburger P."/>
            <person name="Mueller R.-W."/>
            <person name="Bruemmer F."/>
            <person name="Labrenz M."/>
            <person name="Spormann A.M."/>
            <person name="Op den Camp H."/>
            <person name="Overmann J."/>
            <person name="Amann R."/>
            <person name="Jetten M.S.M."/>
            <person name="Mascher T."/>
            <person name="Medema M.H."/>
            <person name="Devos D.P."/>
            <person name="Kaster A.-K."/>
            <person name="Ovreas L."/>
            <person name="Rohde M."/>
            <person name="Galperin M.Y."/>
            <person name="Jogler C."/>
        </authorList>
    </citation>
    <scope>NUCLEOTIDE SEQUENCE [LARGE SCALE GENOMIC DNA]</scope>
    <source>
        <strain evidence="1 2">Pla163</strain>
    </source>
</reference>
<proteinExistence type="predicted"/>
<name>A0A518CY98_9BACT</name>
<accession>A0A518CY98</accession>
<dbReference type="EMBL" id="CP036290">
    <property type="protein sequence ID" value="QDU84201.1"/>
    <property type="molecule type" value="Genomic_DNA"/>
</dbReference>
<evidence type="ECO:0000313" key="2">
    <source>
        <dbReference type="Proteomes" id="UP000319342"/>
    </source>
</evidence>
<dbReference type="AlphaFoldDB" id="A0A518CY98"/>
<keyword evidence="2" id="KW-1185">Reference proteome</keyword>
<dbReference type="CDD" id="cd14256">
    <property type="entry name" value="Dockerin_I"/>
    <property type="match status" value="1"/>
</dbReference>
<evidence type="ECO:0008006" key="3">
    <source>
        <dbReference type="Google" id="ProtNLM"/>
    </source>
</evidence>
<evidence type="ECO:0000313" key="1">
    <source>
        <dbReference type="EMBL" id="QDU84201.1"/>
    </source>
</evidence>
<dbReference type="Proteomes" id="UP000319342">
    <property type="component" value="Chromosome"/>
</dbReference>